<dbReference type="Gene3D" id="3.30.470.10">
    <property type="match status" value="1"/>
</dbReference>
<feature type="modified residue" description="N6-(pyridoxal phosphate)lysine" evidence="6">
    <location>
        <position position="188"/>
    </location>
</feature>
<dbReference type="Gene3D" id="3.20.10.10">
    <property type="entry name" value="D-amino Acid Aminotransferase, subunit A, domain 2"/>
    <property type="match status" value="1"/>
</dbReference>
<name>S5FES6_9PLEO</name>
<evidence type="ECO:0000256" key="6">
    <source>
        <dbReference type="PIRSR" id="PIRSR006468-1"/>
    </source>
</evidence>
<dbReference type="AlphaFoldDB" id="S5FES6"/>
<keyword evidence="5" id="KW-0663">Pyridoxal phosphate</keyword>
<proteinExistence type="evidence at transcript level"/>
<dbReference type="EMBL" id="KC862274">
    <property type="protein sequence ID" value="AGQ43605.1"/>
    <property type="molecule type" value="mRNA"/>
</dbReference>
<sequence length="357" mass="39541">MPIPLPTNYGWDAYDSKVNNVRGHVECRYTAQTGCWSEPRFIESPFLSIHGLAPGLNYGQQAYEGIQARRTAHNEVLIFRPGANADRMAKSATAVSMPPVPKELFIRSVHMAVALNAEYVPPHDFHGSMYIRPCQFGSSCQIGLQPPDEFIFSVFVQPHVALHGPGSLRALIAEKFDRAATRGTGHVKVGGNYAPVIRWTQLAKKEENGSWDVLLHVDSKTQTRIDEFSTSAFIGMKKAGEEDERPRMILPESAAAIQSITLDSVACLAKSFGWSVVKQPVTIDELAFLSEVIAVGTAAGLVPVSCVHHNSTKRTFEFPSAGPMYKQLKEMLDDIQRGRSSDLFGWCEKLRYTEFVK</sequence>
<dbReference type="FunFam" id="3.30.470.10:FF:000004">
    <property type="entry name" value="Branched-chain-amino-acid aminotransferase"/>
    <property type="match status" value="1"/>
</dbReference>
<comment type="cofactor">
    <cofactor evidence="1">
        <name>pyridoxal 5'-phosphate</name>
        <dbReference type="ChEBI" id="CHEBI:597326"/>
    </cofactor>
</comment>
<keyword evidence="3 7" id="KW-0032">Aminotransferase</keyword>
<comment type="similarity">
    <text evidence="2">Belongs to the class-IV pyridoxal-phosphate-dependent aminotransferase family.</text>
</comment>
<dbReference type="InterPro" id="IPR001544">
    <property type="entry name" value="Aminotrans_IV"/>
</dbReference>
<gene>
    <name evidence="7" type="primary">TOXF</name>
</gene>
<organism evidence="7">
    <name type="scientific">Alternaria jesenskae</name>
    <dbReference type="NCBI Taxonomy" id="378183"/>
    <lineage>
        <taxon>Eukaryota</taxon>
        <taxon>Fungi</taxon>
        <taxon>Dikarya</taxon>
        <taxon>Ascomycota</taxon>
        <taxon>Pezizomycotina</taxon>
        <taxon>Dothideomycetes</taxon>
        <taxon>Pleosporomycetidae</taxon>
        <taxon>Pleosporales</taxon>
        <taxon>Pleosporineae</taxon>
        <taxon>Pleosporaceae</taxon>
        <taxon>Alternaria</taxon>
    </lineage>
</organism>
<dbReference type="Pfam" id="PF01063">
    <property type="entry name" value="Aminotran_4"/>
    <property type="match status" value="1"/>
</dbReference>
<accession>S5FES6</accession>
<evidence type="ECO:0000256" key="4">
    <source>
        <dbReference type="ARBA" id="ARBA00022679"/>
    </source>
</evidence>
<dbReference type="SUPFAM" id="SSF56752">
    <property type="entry name" value="D-aminoacid aminotransferase-like PLP-dependent enzymes"/>
    <property type="match status" value="1"/>
</dbReference>
<evidence type="ECO:0000256" key="1">
    <source>
        <dbReference type="ARBA" id="ARBA00001933"/>
    </source>
</evidence>
<reference evidence="7" key="2">
    <citation type="submission" date="2013-04" db="EMBL/GenBank/DDBJ databases">
        <authorList>
            <person name="Walton J."/>
            <person name="Wight W."/>
        </authorList>
    </citation>
    <scope>NUCLEOTIDE SEQUENCE</scope>
</reference>
<dbReference type="InterPro" id="IPR043131">
    <property type="entry name" value="BCAT-like_N"/>
</dbReference>
<dbReference type="GO" id="GO:0009081">
    <property type="term" value="P:branched-chain amino acid metabolic process"/>
    <property type="evidence" value="ECO:0007669"/>
    <property type="project" value="InterPro"/>
</dbReference>
<dbReference type="SMR" id="S5FES6"/>
<dbReference type="InterPro" id="IPR033939">
    <property type="entry name" value="BCAT_family"/>
</dbReference>
<reference evidence="7" key="1">
    <citation type="journal article" date="2013" name="BMC Microbiol.">
        <title>Conservation of the genes for HC-toxin biosynthesis in Alternaria jesenskae.</title>
        <authorList>
            <person name="Wight W.D."/>
            <person name="Labuda R."/>
            <person name="Walton J.D."/>
        </authorList>
    </citation>
    <scope>NUCLEOTIDE SEQUENCE</scope>
</reference>
<protein>
    <submittedName>
        <fullName evidence="7">HC-toxin branched-chain amino acid aminotransferase</fullName>
    </submittedName>
</protein>
<dbReference type="CDD" id="cd01557">
    <property type="entry name" value="BCAT_beta_family"/>
    <property type="match status" value="1"/>
</dbReference>
<evidence type="ECO:0000256" key="3">
    <source>
        <dbReference type="ARBA" id="ARBA00022576"/>
    </source>
</evidence>
<keyword evidence="4 7" id="KW-0808">Transferase</keyword>
<dbReference type="InterPro" id="IPR043132">
    <property type="entry name" value="BCAT-like_C"/>
</dbReference>
<dbReference type="GO" id="GO:0004084">
    <property type="term" value="F:branched-chain-amino-acid transaminase activity"/>
    <property type="evidence" value="ECO:0007669"/>
    <property type="project" value="InterPro"/>
</dbReference>
<dbReference type="PANTHER" id="PTHR42825:SF2">
    <property type="entry name" value="BRANCHED-CHAIN-AMINO-ACID AMINOTRANSFERASE 3, CHLOROPLASTIC-RELATED"/>
    <property type="match status" value="1"/>
</dbReference>
<evidence type="ECO:0000256" key="5">
    <source>
        <dbReference type="ARBA" id="ARBA00022898"/>
    </source>
</evidence>
<dbReference type="InterPro" id="IPR005786">
    <property type="entry name" value="B_amino_transII"/>
</dbReference>
<evidence type="ECO:0000256" key="2">
    <source>
        <dbReference type="ARBA" id="ARBA00009320"/>
    </source>
</evidence>
<evidence type="ECO:0000313" key="7">
    <source>
        <dbReference type="EMBL" id="AGQ43605.1"/>
    </source>
</evidence>
<dbReference type="PIRSF" id="PIRSF006468">
    <property type="entry name" value="BCAT1"/>
    <property type="match status" value="1"/>
</dbReference>
<dbReference type="InterPro" id="IPR036038">
    <property type="entry name" value="Aminotransferase-like"/>
</dbReference>
<dbReference type="PANTHER" id="PTHR42825">
    <property type="entry name" value="AMINO ACID AMINOTRANSFERASE"/>
    <property type="match status" value="1"/>
</dbReference>